<gene>
    <name evidence="1" type="ORF">C8P66_14710</name>
</gene>
<name>A0A2W7HTW3_9PROT</name>
<evidence type="ECO:0008006" key="3">
    <source>
        <dbReference type="Google" id="ProtNLM"/>
    </source>
</evidence>
<keyword evidence="2" id="KW-1185">Reference proteome</keyword>
<dbReference type="SUPFAM" id="SSF51735">
    <property type="entry name" value="NAD(P)-binding Rossmann-fold domains"/>
    <property type="match status" value="1"/>
</dbReference>
<evidence type="ECO:0000313" key="1">
    <source>
        <dbReference type="EMBL" id="PZW37019.1"/>
    </source>
</evidence>
<organism evidence="1 2">
    <name type="scientific">Humitalea rosea</name>
    <dbReference type="NCBI Taxonomy" id="990373"/>
    <lineage>
        <taxon>Bacteria</taxon>
        <taxon>Pseudomonadati</taxon>
        <taxon>Pseudomonadota</taxon>
        <taxon>Alphaproteobacteria</taxon>
        <taxon>Acetobacterales</taxon>
        <taxon>Roseomonadaceae</taxon>
        <taxon>Humitalea</taxon>
    </lineage>
</organism>
<proteinExistence type="predicted"/>
<dbReference type="InterPro" id="IPR036291">
    <property type="entry name" value="NAD(P)-bd_dom_sf"/>
</dbReference>
<dbReference type="EMBL" id="QKYU01000047">
    <property type="protein sequence ID" value="PZW37019.1"/>
    <property type="molecule type" value="Genomic_DNA"/>
</dbReference>
<evidence type="ECO:0000313" key="2">
    <source>
        <dbReference type="Proteomes" id="UP000249688"/>
    </source>
</evidence>
<sequence length="260" mass="28054">MNALIGHTGFVDSNLAVTGAFDALFNSRNIGDIRSRSFGRVVCAGVSAKKWLANKEPEADRAAIRALTDQLATVRAERFVLISTVDVYANSAGADEAVIPGRAGLHPYGLHRLELEDFVTARFPGALVLRLPALFGPGLRKNVLYDLLHDNMLEAINPAAAFQWYPVPRLAGDIDKAEAAGLRLAHLATEPLPTREILERFFPDKHVGAAAAAPLYDLRTSQAEVLGGRGGYVLDRAQVLDEIGRFVAAERSQDTAMATP</sequence>
<comment type="caution">
    <text evidence="1">The sequence shown here is derived from an EMBL/GenBank/DDBJ whole genome shotgun (WGS) entry which is preliminary data.</text>
</comment>
<reference evidence="1 2" key="1">
    <citation type="submission" date="2018-06" db="EMBL/GenBank/DDBJ databases">
        <title>Genomic Encyclopedia of Archaeal and Bacterial Type Strains, Phase II (KMG-II): from individual species to whole genera.</title>
        <authorList>
            <person name="Goeker M."/>
        </authorList>
    </citation>
    <scope>NUCLEOTIDE SEQUENCE [LARGE SCALE GENOMIC DNA]</scope>
    <source>
        <strain evidence="1 2">DSM 24525</strain>
    </source>
</reference>
<dbReference type="Gene3D" id="3.40.50.720">
    <property type="entry name" value="NAD(P)-binding Rossmann-like Domain"/>
    <property type="match status" value="1"/>
</dbReference>
<dbReference type="RefSeq" id="WP_211314253.1">
    <property type="nucleotide sequence ID" value="NZ_QKYU01000047.1"/>
</dbReference>
<accession>A0A2W7HTW3</accession>
<protein>
    <recommendedName>
        <fullName evidence="3">Nucleoside-diphosphate-sugar epimerase</fullName>
    </recommendedName>
</protein>
<dbReference type="Proteomes" id="UP000249688">
    <property type="component" value="Unassembled WGS sequence"/>
</dbReference>
<dbReference type="AlphaFoldDB" id="A0A2W7HTW3"/>